<keyword evidence="7 8" id="KW-0802">TPR repeat</keyword>
<dbReference type="InterPro" id="IPR011990">
    <property type="entry name" value="TPR-like_helical_dom_sf"/>
</dbReference>
<feature type="repeat" description="TPR" evidence="8">
    <location>
        <begin position="194"/>
        <end position="227"/>
    </location>
</feature>
<dbReference type="Pfam" id="PF14559">
    <property type="entry name" value="TPR_19"/>
    <property type="match status" value="1"/>
</dbReference>
<dbReference type="Gene3D" id="3.40.50.2000">
    <property type="entry name" value="Glycogen Phosphorylase B"/>
    <property type="match status" value="1"/>
</dbReference>
<accession>A0A1C3W1A1</accession>
<protein>
    <recommendedName>
        <fullName evidence="3">protein O-GlcNAc transferase</fullName>
        <ecNumber evidence="3">2.4.1.255</ecNumber>
    </recommendedName>
</protein>
<dbReference type="InterPro" id="IPR051939">
    <property type="entry name" value="Glycosyltr_41/O-GlcNAc_trsf"/>
</dbReference>
<evidence type="ECO:0000256" key="3">
    <source>
        <dbReference type="ARBA" id="ARBA00011970"/>
    </source>
</evidence>
<evidence type="ECO:0000256" key="5">
    <source>
        <dbReference type="ARBA" id="ARBA00022679"/>
    </source>
</evidence>
<evidence type="ECO:0000313" key="10">
    <source>
        <dbReference type="EMBL" id="SCB33624.1"/>
    </source>
</evidence>
<dbReference type="RefSeq" id="WP_036027977.1">
    <property type="nucleotide sequence ID" value="NZ_CP104173.1"/>
</dbReference>
<dbReference type="PROSITE" id="PS50293">
    <property type="entry name" value="TPR_REGION"/>
    <property type="match status" value="2"/>
</dbReference>
<reference evidence="10 11" key="1">
    <citation type="submission" date="2016-08" db="EMBL/GenBank/DDBJ databases">
        <authorList>
            <person name="Seilhamer J.J."/>
        </authorList>
    </citation>
    <scope>NUCLEOTIDE SEQUENCE [LARGE SCALE GENOMIC DNA]</scope>
    <source>
        <strain evidence="10 11">CCBAU 10071</strain>
    </source>
</reference>
<keyword evidence="4" id="KW-0328">Glycosyltransferase</keyword>
<evidence type="ECO:0000259" key="9">
    <source>
        <dbReference type="Pfam" id="PF13844"/>
    </source>
</evidence>
<dbReference type="Pfam" id="PF07719">
    <property type="entry name" value="TPR_2"/>
    <property type="match status" value="1"/>
</dbReference>
<evidence type="ECO:0000256" key="6">
    <source>
        <dbReference type="ARBA" id="ARBA00022737"/>
    </source>
</evidence>
<evidence type="ECO:0000256" key="1">
    <source>
        <dbReference type="ARBA" id="ARBA00004922"/>
    </source>
</evidence>
<feature type="repeat" description="TPR" evidence="8">
    <location>
        <begin position="92"/>
        <end position="125"/>
    </location>
</feature>
<dbReference type="InterPro" id="IPR013105">
    <property type="entry name" value="TPR_2"/>
</dbReference>
<dbReference type="SUPFAM" id="SSF48452">
    <property type="entry name" value="TPR-like"/>
    <property type="match status" value="2"/>
</dbReference>
<keyword evidence="6" id="KW-0677">Repeat</keyword>
<feature type="repeat" description="TPR" evidence="8">
    <location>
        <begin position="126"/>
        <end position="159"/>
    </location>
</feature>
<feature type="domain" description="O-GlcNAc transferase C-terminal" evidence="9">
    <location>
        <begin position="544"/>
        <end position="725"/>
    </location>
</feature>
<feature type="repeat" description="TPR" evidence="8">
    <location>
        <begin position="160"/>
        <end position="193"/>
    </location>
</feature>
<name>A0A1C3W1A1_9BRAD</name>
<proteinExistence type="inferred from homology"/>
<sequence>MQKSGGGARAFQNARLQKKLTKQADAVIAAAANAYGQGRYAETEALCREILKALPDHVDAIHLLGMCAHDGRRLEEARELLERVIALDPRLHDAHNNLATVHFDLGNYEEARRCQERAIALKPSFAVALTNLGNTLMHMGLYEQALEMHERAIKIKPDCADALCNRGMVEIVLGQIMRAKASFDRALLFQPRHAEAIVGSGMVSMELRHHEEAAAKFAQALAIKPGAPRILAQRGRLSYELQHLQEALADFDAALAISPKLELALRGKAQVCLVMGRTAQAMAAATTLIERNPRSEMGLALLGFAYSNQGDMESAIEYLDRALALRPDYGDAIRGKIFLLDYLAEADFAVQQAVRKSWWDAIGSRIPQRTLPKRPLDPDKQIVVGYVAAEFRQHSAGLTLLPVLRHHDHAKFKIVCYYAWPGADEYTAKFKALADVWVDAWQMSDDELADRIQADNVDILIDVSGHTTGNRLQCFARKPAPIQATGFGHATGTGMPTMDYVLADPIFIPPSARHLFPEKIHDLPCLITMEPVTNLKPSELPMLRNGYVTFGVFNRIYKISDDAIRVWSRIMREVPGSKIILKHGLLDDALLRDSLVARFIAQGIAEEDITCLGTTSRDDHLMAFDKIDISLDTFPQNGGISTWESLYKGVPVVAKLGIGASSRAGASIVAAVGLGDWVAEDDDGYVEIARKFASQPEYLAKLRAGLPAQIAASPAGNVEIYTRELEAGYRKFWRDYCAAAAEHGDAAVSGADAPGGS</sequence>
<dbReference type="PANTHER" id="PTHR44835:SF1">
    <property type="entry name" value="PROTEIN O-GLCNAC TRANSFERASE"/>
    <property type="match status" value="1"/>
</dbReference>
<dbReference type="Proteomes" id="UP000183174">
    <property type="component" value="Unassembled WGS sequence"/>
</dbReference>
<dbReference type="Pfam" id="PF13181">
    <property type="entry name" value="TPR_8"/>
    <property type="match status" value="1"/>
</dbReference>
<comment type="pathway">
    <text evidence="1">Protein modification; protein glycosylation.</text>
</comment>
<keyword evidence="5 10" id="KW-0808">Transferase</keyword>
<dbReference type="AlphaFoldDB" id="A0A1C3W1A1"/>
<dbReference type="Gene3D" id="3.40.50.11380">
    <property type="match status" value="1"/>
</dbReference>
<evidence type="ECO:0000256" key="8">
    <source>
        <dbReference type="PROSITE-ProRule" id="PRU00339"/>
    </source>
</evidence>
<feature type="repeat" description="TPR" evidence="8">
    <location>
        <begin position="58"/>
        <end position="91"/>
    </location>
</feature>
<evidence type="ECO:0000256" key="4">
    <source>
        <dbReference type="ARBA" id="ARBA00022676"/>
    </source>
</evidence>
<dbReference type="EMBL" id="FMAE01000005">
    <property type="protein sequence ID" value="SCB33624.1"/>
    <property type="molecule type" value="Genomic_DNA"/>
</dbReference>
<dbReference type="Gene3D" id="1.25.40.10">
    <property type="entry name" value="Tetratricopeptide repeat domain"/>
    <property type="match status" value="3"/>
</dbReference>
<dbReference type="PROSITE" id="PS50005">
    <property type="entry name" value="TPR"/>
    <property type="match status" value="7"/>
</dbReference>
<dbReference type="InterPro" id="IPR029489">
    <property type="entry name" value="OGT/SEC/SPY_C"/>
</dbReference>
<feature type="repeat" description="TPR" evidence="8">
    <location>
        <begin position="228"/>
        <end position="261"/>
    </location>
</feature>
<dbReference type="UniPathway" id="UPA00378"/>
<dbReference type="InterPro" id="IPR019734">
    <property type="entry name" value="TPR_rpt"/>
</dbReference>
<evidence type="ECO:0000256" key="7">
    <source>
        <dbReference type="ARBA" id="ARBA00022803"/>
    </source>
</evidence>
<organism evidence="10 11">
    <name type="scientific">Bradyrhizobium yuanmingense</name>
    <dbReference type="NCBI Taxonomy" id="108015"/>
    <lineage>
        <taxon>Bacteria</taxon>
        <taxon>Pseudomonadati</taxon>
        <taxon>Pseudomonadota</taxon>
        <taxon>Alphaproteobacteria</taxon>
        <taxon>Hyphomicrobiales</taxon>
        <taxon>Nitrobacteraceae</taxon>
        <taxon>Bradyrhizobium</taxon>
    </lineage>
</organism>
<dbReference type="GeneID" id="93177264"/>
<dbReference type="GO" id="GO:0097363">
    <property type="term" value="F:protein O-acetylglucosaminyltransferase activity"/>
    <property type="evidence" value="ECO:0007669"/>
    <property type="project" value="UniProtKB-EC"/>
</dbReference>
<feature type="repeat" description="TPR" evidence="8">
    <location>
        <begin position="296"/>
        <end position="329"/>
    </location>
</feature>
<dbReference type="Pfam" id="PF13432">
    <property type="entry name" value="TPR_16"/>
    <property type="match status" value="1"/>
</dbReference>
<comment type="similarity">
    <text evidence="2">Belongs to the glycosyltransferase 41 family. O-GlcNAc transferase subfamily.</text>
</comment>
<dbReference type="EC" id="2.4.1.255" evidence="3"/>
<dbReference type="Pfam" id="PF00515">
    <property type="entry name" value="TPR_1"/>
    <property type="match status" value="1"/>
</dbReference>
<dbReference type="Pfam" id="PF13844">
    <property type="entry name" value="Glyco_transf_41"/>
    <property type="match status" value="2"/>
</dbReference>
<feature type="domain" description="O-GlcNAc transferase C-terminal" evidence="9">
    <location>
        <begin position="377"/>
        <end position="521"/>
    </location>
</feature>
<gene>
    <name evidence="10" type="ORF">GA0061099_100560</name>
</gene>
<dbReference type="SMART" id="SM00028">
    <property type="entry name" value="TPR"/>
    <property type="match status" value="9"/>
</dbReference>
<evidence type="ECO:0000313" key="11">
    <source>
        <dbReference type="Proteomes" id="UP000183174"/>
    </source>
</evidence>
<dbReference type="PANTHER" id="PTHR44835">
    <property type="entry name" value="UDP-N-ACETYLGLUCOSAMINE--PEPTIDE N-ACETYLGLUCOSAMINYLTRANSFERASE SPINDLY-RELATED"/>
    <property type="match status" value="1"/>
</dbReference>
<evidence type="ECO:0000256" key="2">
    <source>
        <dbReference type="ARBA" id="ARBA00005386"/>
    </source>
</evidence>